<proteinExistence type="predicted"/>
<dbReference type="STRING" id="4540.A0A3L6TNN7"/>
<name>A0A3L6TNN7_PANMI</name>
<feature type="chain" id="PRO_5018188926" evidence="2">
    <location>
        <begin position="21"/>
        <end position="465"/>
    </location>
</feature>
<dbReference type="Proteomes" id="UP000275267">
    <property type="component" value="Unassembled WGS sequence"/>
</dbReference>
<accession>A0A3L6TNN7</accession>
<feature type="region of interest" description="Disordered" evidence="1">
    <location>
        <begin position="47"/>
        <end position="87"/>
    </location>
</feature>
<reference evidence="4" key="1">
    <citation type="journal article" date="2019" name="Nat. Commun.">
        <title>The genome of broomcorn millet.</title>
        <authorList>
            <person name="Zou C."/>
            <person name="Miki D."/>
            <person name="Li D."/>
            <person name="Tang Q."/>
            <person name="Xiao L."/>
            <person name="Rajput S."/>
            <person name="Deng P."/>
            <person name="Jia W."/>
            <person name="Huang R."/>
            <person name="Zhang M."/>
            <person name="Sun Y."/>
            <person name="Hu J."/>
            <person name="Fu X."/>
            <person name="Schnable P.S."/>
            <person name="Li F."/>
            <person name="Zhang H."/>
            <person name="Feng B."/>
            <person name="Zhu X."/>
            <person name="Liu R."/>
            <person name="Schnable J.C."/>
            <person name="Zhu J.-K."/>
            <person name="Zhang H."/>
        </authorList>
    </citation>
    <scope>NUCLEOTIDE SEQUENCE [LARGE SCALE GENOMIC DNA]</scope>
</reference>
<dbReference type="Pfam" id="PF00400">
    <property type="entry name" value="WD40"/>
    <property type="match status" value="4"/>
</dbReference>
<comment type="caution">
    <text evidence="3">The sequence shown here is derived from an EMBL/GenBank/DDBJ whole genome shotgun (WGS) entry which is preliminary data.</text>
</comment>
<keyword evidence="4" id="KW-1185">Reference proteome</keyword>
<dbReference type="EMBL" id="PQIB02000001">
    <property type="protein sequence ID" value="RLN41893.1"/>
    <property type="molecule type" value="Genomic_DNA"/>
</dbReference>
<feature type="signal peptide" evidence="2">
    <location>
        <begin position="1"/>
        <end position="20"/>
    </location>
</feature>
<dbReference type="Gene3D" id="2.130.10.10">
    <property type="entry name" value="YVTN repeat-like/Quinoprotein amine dehydrogenase"/>
    <property type="match status" value="3"/>
</dbReference>
<evidence type="ECO:0000256" key="2">
    <source>
        <dbReference type="SAM" id="SignalP"/>
    </source>
</evidence>
<dbReference type="InterPro" id="IPR015943">
    <property type="entry name" value="WD40/YVTN_repeat-like_dom_sf"/>
</dbReference>
<dbReference type="PANTHER" id="PTHR13211">
    <property type="entry name" value="TELOMERASE CAJAL BODY PROTEIN 1"/>
    <property type="match status" value="1"/>
</dbReference>
<dbReference type="OrthoDB" id="239865at2759"/>
<dbReference type="InterPro" id="IPR036322">
    <property type="entry name" value="WD40_repeat_dom_sf"/>
</dbReference>
<dbReference type="SUPFAM" id="SSF50978">
    <property type="entry name" value="WD40 repeat-like"/>
    <property type="match status" value="1"/>
</dbReference>
<sequence length="465" mass="51012">MPTTLLWPRLAWLRFGFGLAQKGTQNPLETPGLVGFAGEEQSAMAAVEEEAAAAPPDGGAESEPAEMSAEGVMEGEEREATAEYSWPQLHFDRPPRRLYHFARQFRSVAPADGSGSGENFLKGVKWSPDGSSFLTSSDDNSLRLFYLPEDAYGGAEHVAEAAVGGEDSYGAFLQVNEGEPVYDFCWYPCMSLSDPATCVFATTSRDHPIHLWDATSGELRCTYRAYDAMDEIAAALSISFNSTGSKLFAGYNKAIRVFDVHRPGRDFEQYSLLKGGEGPTGIISSISFSPHNGMLAVGSYSQTTAVYAESNMEPLYVLHGQLGGVTQVLFSKDGNYLYTGGRKDPYILCWDIRNTVDIVYKLYRSADTTNQRIYFDIEPCGRHLATGGQDGMVHVYDLQGGQWITGFQAAADTVNGFSFHPYLPFAVTSSGHRRFGMQDEFEDELNLGGDENCCSVWMFSSPQES</sequence>
<dbReference type="AlphaFoldDB" id="A0A3L6TNN7"/>
<feature type="compositionally biased region" description="Low complexity" evidence="1">
    <location>
        <begin position="47"/>
        <end position="66"/>
    </location>
</feature>
<dbReference type="SMART" id="SM00320">
    <property type="entry name" value="WD40"/>
    <property type="match status" value="6"/>
</dbReference>
<evidence type="ECO:0000313" key="4">
    <source>
        <dbReference type="Proteomes" id="UP000275267"/>
    </source>
</evidence>
<evidence type="ECO:0000313" key="3">
    <source>
        <dbReference type="EMBL" id="RLN41893.1"/>
    </source>
</evidence>
<dbReference type="InterPro" id="IPR001680">
    <property type="entry name" value="WD40_rpt"/>
</dbReference>
<organism evidence="3 4">
    <name type="scientific">Panicum miliaceum</name>
    <name type="common">Proso millet</name>
    <name type="synonym">Broomcorn millet</name>
    <dbReference type="NCBI Taxonomy" id="4540"/>
    <lineage>
        <taxon>Eukaryota</taxon>
        <taxon>Viridiplantae</taxon>
        <taxon>Streptophyta</taxon>
        <taxon>Embryophyta</taxon>
        <taxon>Tracheophyta</taxon>
        <taxon>Spermatophyta</taxon>
        <taxon>Magnoliopsida</taxon>
        <taxon>Liliopsida</taxon>
        <taxon>Poales</taxon>
        <taxon>Poaceae</taxon>
        <taxon>PACMAD clade</taxon>
        <taxon>Panicoideae</taxon>
        <taxon>Panicodae</taxon>
        <taxon>Paniceae</taxon>
        <taxon>Panicinae</taxon>
        <taxon>Panicum</taxon>
        <taxon>Panicum sect. Panicum</taxon>
    </lineage>
</organism>
<protein>
    <submittedName>
        <fullName evidence="3">Uncharacterized protein</fullName>
    </submittedName>
</protein>
<dbReference type="PANTHER" id="PTHR13211:SF0">
    <property type="entry name" value="TELOMERASE CAJAL BODY PROTEIN 1"/>
    <property type="match status" value="1"/>
</dbReference>
<dbReference type="InterPro" id="IPR051150">
    <property type="entry name" value="SWT21/TCAB1_mRNA_Telomere"/>
</dbReference>
<gene>
    <name evidence="3" type="ORF">C2845_PM01G28830</name>
</gene>
<keyword evidence="2" id="KW-0732">Signal</keyword>
<evidence type="ECO:0000256" key="1">
    <source>
        <dbReference type="SAM" id="MobiDB-lite"/>
    </source>
</evidence>